<keyword evidence="5 9" id="KW-0227">DNA damage</keyword>
<dbReference type="PIRSF" id="PIRSF003128">
    <property type="entry name" value="RecN"/>
    <property type="match status" value="1"/>
</dbReference>
<dbReference type="InterPro" id="IPR027417">
    <property type="entry name" value="P-loop_NTPase"/>
</dbReference>
<accession>A0ABW5DT59</accession>
<keyword evidence="7 9" id="KW-0234">DNA repair</keyword>
<reference evidence="13" key="1">
    <citation type="journal article" date="2019" name="Int. J. Syst. Evol. Microbiol.">
        <title>The Global Catalogue of Microorganisms (GCM) 10K type strain sequencing project: providing services to taxonomists for standard genome sequencing and annotation.</title>
        <authorList>
            <consortium name="The Broad Institute Genomics Platform"/>
            <consortium name="The Broad Institute Genome Sequencing Center for Infectious Disease"/>
            <person name="Wu L."/>
            <person name="Ma J."/>
        </authorList>
    </citation>
    <scope>NUCLEOTIDE SEQUENCE [LARGE SCALE GENOMIC DNA]</scope>
    <source>
        <strain evidence="13">CGMCC 1.19062</strain>
    </source>
</reference>
<evidence type="ECO:0000259" key="11">
    <source>
        <dbReference type="Pfam" id="PF02463"/>
    </source>
</evidence>
<keyword evidence="13" id="KW-1185">Reference proteome</keyword>
<keyword evidence="6" id="KW-0067">ATP-binding</keyword>
<evidence type="ECO:0000256" key="9">
    <source>
        <dbReference type="PIRNR" id="PIRNR003128"/>
    </source>
</evidence>
<name>A0ABW5DT59_9PROT</name>
<evidence type="ECO:0000256" key="6">
    <source>
        <dbReference type="ARBA" id="ARBA00022840"/>
    </source>
</evidence>
<dbReference type="EMBL" id="JBHUIP010000013">
    <property type="protein sequence ID" value="MFD2264282.1"/>
    <property type="molecule type" value="Genomic_DNA"/>
</dbReference>
<evidence type="ECO:0000256" key="7">
    <source>
        <dbReference type="ARBA" id="ARBA00023204"/>
    </source>
</evidence>
<dbReference type="Gene3D" id="3.40.50.300">
    <property type="entry name" value="P-loop containing nucleotide triphosphate hydrolases"/>
    <property type="match status" value="2"/>
</dbReference>
<gene>
    <name evidence="12" type="primary">recN</name>
    <name evidence="12" type="ORF">ACFSM5_15370</name>
</gene>
<keyword evidence="4" id="KW-0547">Nucleotide-binding</keyword>
<evidence type="ECO:0000256" key="8">
    <source>
        <dbReference type="ARBA" id="ARBA00033408"/>
    </source>
</evidence>
<dbReference type="Pfam" id="PF02463">
    <property type="entry name" value="SMC_N"/>
    <property type="match status" value="1"/>
</dbReference>
<dbReference type="PANTHER" id="PTHR11059:SF0">
    <property type="entry name" value="DNA REPAIR PROTEIN RECN"/>
    <property type="match status" value="1"/>
</dbReference>
<evidence type="ECO:0000256" key="2">
    <source>
        <dbReference type="ARBA" id="ARBA00009441"/>
    </source>
</evidence>
<sequence length="554" mass="58566">MLLRLGIRDVVLIDRLDLDFGSGLSVLTGETGAGKSILLDALGLALGARADSGLVRAGATQAVVTAAFEIPDTHPAWALLAENGLEREDELILRRTLSADGRSRATVNDQAISVGLLRQLGALLVEIQGQFDGHALMDSGTHRGILDAYGDLTSLVTASRATWREWAGVREAKRVAAEQLARVKAQEEYLRHVVGELDKLDPQEGEESELSATRARLQSREKLLGTLNNALSALAEEDGAEAKVASATRLLSRAGSDAGDLDPILASLDRASSELADATETLARLLRDDGYSEGQLERLEDRLFALRAAARKHQVTGDELPALYQRLKEELAAVDNGEAGLKKLEASEAETRKAYLAAAEALSSARKASVLKLDAAVMAELPPLKLDRARFTTQVAKLPDNNWGPDGIDDVAFLIATNPGSNPGPLGKIASGGELSRFLLALKVVLAGVAPVPTLVFDEVDSGIGGATAAAVGERLARLGKDLQLLVITHSPQVAALGDAHLNVVKSTAEAGVSTTVLQLTTDQRREEIARMLSGSSITDEARAAASKLISRIA</sequence>
<comment type="function">
    <text evidence="1 9">May be involved in recombinational repair of damaged DNA.</text>
</comment>
<evidence type="ECO:0000256" key="1">
    <source>
        <dbReference type="ARBA" id="ARBA00003618"/>
    </source>
</evidence>
<keyword evidence="10" id="KW-0175">Coiled coil</keyword>
<evidence type="ECO:0000256" key="3">
    <source>
        <dbReference type="ARBA" id="ARBA00021315"/>
    </source>
</evidence>
<dbReference type="NCBIfam" id="NF008121">
    <property type="entry name" value="PRK10869.1"/>
    <property type="match status" value="1"/>
</dbReference>
<dbReference type="PANTHER" id="PTHR11059">
    <property type="entry name" value="DNA REPAIR PROTEIN RECN"/>
    <property type="match status" value="1"/>
</dbReference>
<protein>
    <recommendedName>
        <fullName evidence="3 9">DNA repair protein RecN</fullName>
    </recommendedName>
    <alternativeName>
        <fullName evidence="8 9">Recombination protein N</fullName>
    </alternativeName>
</protein>
<dbReference type="SUPFAM" id="SSF52540">
    <property type="entry name" value="P-loop containing nucleoside triphosphate hydrolases"/>
    <property type="match status" value="2"/>
</dbReference>
<feature type="coiled-coil region" evidence="10">
    <location>
        <begin position="268"/>
        <end position="316"/>
    </location>
</feature>
<evidence type="ECO:0000256" key="10">
    <source>
        <dbReference type="SAM" id="Coils"/>
    </source>
</evidence>
<dbReference type="RefSeq" id="WP_379877354.1">
    <property type="nucleotide sequence ID" value="NZ_JBHUIP010000013.1"/>
</dbReference>
<proteinExistence type="inferred from homology"/>
<feature type="domain" description="RecF/RecN/SMC N-terminal" evidence="11">
    <location>
        <begin position="14"/>
        <end position="507"/>
    </location>
</feature>
<dbReference type="NCBIfam" id="TIGR00634">
    <property type="entry name" value="recN"/>
    <property type="match status" value="1"/>
</dbReference>
<evidence type="ECO:0000313" key="12">
    <source>
        <dbReference type="EMBL" id="MFD2264282.1"/>
    </source>
</evidence>
<dbReference type="CDD" id="cd03241">
    <property type="entry name" value="ABC_RecN"/>
    <property type="match status" value="2"/>
</dbReference>
<dbReference type="InterPro" id="IPR004604">
    <property type="entry name" value="DNA_recomb/repair_RecN"/>
</dbReference>
<evidence type="ECO:0000313" key="13">
    <source>
        <dbReference type="Proteomes" id="UP001597295"/>
    </source>
</evidence>
<comment type="caution">
    <text evidence="12">The sequence shown here is derived from an EMBL/GenBank/DDBJ whole genome shotgun (WGS) entry which is preliminary data.</text>
</comment>
<evidence type="ECO:0000256" key="4">
    <source>
        <dbReference type="ARBA" id="ARBA00022741"/>
    </source>
</evidence>
<comment type="similarity">
    <text evidence="2 9">Belongs to the RecN family.</text>
</comment>
<dbReference type="InterPro" id="IPR003395">
    <property type="entry name" value="RecF/RecN/SMC_N"/>
</dbReference>
<evidence type="ECO:0000256" key="5">
    <source>
        <dbReference type="ARBA" id="ARBA00022763"/>
    </source>
</evidence>
<organism evidence="12 13">
    <name type="scientific">Lacibacterium aquatile</name>
    <dbReference type="NCBI Taxonomy" id="1168082"/>
    <lineage>
        <taxon>Bacteria</taxon>
        <taxon>Pseudomonadati</taxon>
        <taxon>Pseudomonadota</taxon>
        <taxon>Alphaproteobacteria</taxon>
        <taxon>Rhodospirillales</taxon>
        <taxon>Rhodospirillaceae</taxon>
    </lineage>
</organism>
<dbReference type="Proteomes" id="UP001597295">
    <property type="component" value="Unassembled WGS sequence"/>
</dbReference>